<protein>
    <submittedName>
        <fullName evidence="2">Uncharacterized protein</fullName>
    </submittedName>
</protein>
<proteinExistence type="predicted"/>
<sequence>MYMHNRGKVVVEDQLYNQAVYLIRKRENPEKVKIFLIERGLNEEDAYILLDQIIHQVDKENMKTARRNIFMGCLVCAVGAFITITAHTLLTSLLILAGIGQLIIGLTQLPSRV</sequence>
<name>A0A212K8Y4_9BACT</name>
<organism evidence="2">
    <name type="scientific">uncultured Dysgonomonas sp</name>
    <dbReference type="NCBI Taxonomy" id="206096"/>
    <lineage>
        <taxon>Bacteria</taxon>
        <taxon>Pseudomonadati</taxon>
        <taxon>Bacteroidota</taxon>
        <taxon>Bacteroidia</taxon>
        <taxon>Bacteroidales</taxon>
        <taxon>Dysgonomonadaceae</taxon>
        <taxon>Dysgonomonas</taxon>
        <taxon>environmental samples</taxon>
    </lineage>
</organism>
<gene>
    <name evidence="2" type="ORF">KL86DYS2_13317</name>
</gene>
<keyword evidence="1" id="KW-1133">Transmembrane helix</keyword>
<accession>A0A212K8Y4</accession>
<evidence type="ECO:0000256" key="1">
    <source>
        <dbReference type="SAM" id="Phobius"/>
    </source>
</evidence>
<dbReference type="AlphaFoldDB" id="A0A212K8Y4"/>
<evidence type="ECO:0000313" key="2">
    <source>
        <dbReference type="EMBL" id="SBW08199.1"/>
    </source>
</evidence>
<feature type="transmembrane region" description="Helical" evidence="1">
    <location>
        <begin position="69"/>
        <end position="86"/>
    </location>
</feature>
<dbReference type="RefSeq" id="WP_252638606.1">
    <property type="nucleotide sequence ID" value="NZ_LT599021.1"/>
</dbReference>
<keyword evidence="1" id="KW-0472">Membrane</keyword>
<reference evidence="2" key="1">
    <citation type="submission" date="2016-04" db="EMBL/GenBank/DDBJ databases">
        <authorList>
            <person name="Evans L.H."/>
            <person name="Alamgir A."/>
            <person name="Owens N."/>
            <person name="Weber N.D."/>
            <person name="Virtaneva K."/>
            <person name="Barbian K."/>
            <person name="Babar A."/>
            <person name="Rosenke K."/>
        </authorList>
    </citation>
    <scope>NUCLEOTIDE SEQUENCE</scope>
    <source>
        <strain evidence="2">86-2</strain>
    </source>
</reference>
<dbReference type="EMBL" id="FLUL01000001">
    <property type="protein sequence ID" value="SBW08199.1"/>
    <property type="molecule type" value="Genomic_DNA"/>
</dbReference>
<keyword evidence="1" id="KW-0812">Transmembrane</keyword>